<dbReference type="AlphaFoldDB" id="A0A1B6C8T5"/>
<evidence type="ECO:0000256" key="5">
    <source>
        <dbReference type="PROSITE-ProRule" id="PRU00104"/>
    </source>
</evidence>
<feature type="domain" description="HECT" evidence="6">
    <location>
        <begin position="1"/>
        <end position="107"/>
    </location>
</feature>
<dbReference type="Gene3D" id="3.30.2410.10">
    <property type="entry name" value="Hect, E3 ligase catalytic domain"/>
    <property type="match status" value="1"/>
</dbReference>
<dbReference type="InterPro" id="IPR044611">
    <property type="entry name" value="E3A/B/C-like"/>
</dbReference>
<evidence type="ECO:0000256" key="1">
    <source>
        <dbReference type="ARBA" id="ARBA00000885"/>
    </source>
</evidence>
<evidence type="ECO:0000256" key="3">
    <source>
        <dbReference type="ARBA" id="ARBA00022679"/>
    </source>
</evidence>
<dbReference type="GO" id="GO:0009966">
    <property type="term" value="P:regulation of signal transduction"/>
    <property type="evidence" value="ECO:0007669"/>
    <property type="project" value="UniProtKB-ARBA"/>
</dbReference>
<keyword evidence="4 5" id="KW-0833">Ubl conjugation pathway</keyword>
<evidence type="ECO:0000256" key="4">
    <source>
        <dbReference type="ARBA" id="ARBA00022786"/>
    </source>
</evidence>
<keyword evidence="3" id="KW-0808">Transferase</keyword>
<dbReference type="GO" id="GO:0061630">
    <property type="term" value="F:ubiquitin protein ligase activity"/>
    <property type="evidence" value="ECO:0007669"/>
    <property type="project" value="UniProtKB-EC"/>
</dbReference>
<dbReference type="FunFam" id="3.30.2410.10:FF:000011">
    <property type="entry name" value="Putative Ubiquitin-protein ligase E3C"/>
    <property type="match status" value="1"/>
</dbReference>
<dbReference type="InterPro" id="IPR000569">
    <property type="entry name" value="HECT_dom"/>
</dbReference>
<evidence type="ECO:0000313" key="7">
    <source>
        <dbReference type="EMBL" id="JAS09665.1"/>
    </source>
</evidence>
<dbReference type="GO" id="GO:0000209">
    <property type="term" value="P:protein polyubiquitination"/>
    <property type="evidence" value="ECO:0007669"/>
    <property type="project" value="InterPro"/>
</dbReference>
<proteinExistence type="predicted"/>
<dbReference type="EMBL" id="GEDC01027633">
    <property type="protein sequence ID" value="JAS09665.1"/>
    <property type="molecule type" value="Transcribed_RNA"/>
</dbReference>
<gene>
    <name evidence="7" type="ORF">g.40031</name>
</gene>
<evidence type="ECO:0000259" key="6">
    <source>
        <dbReference type="PROSITE" id="PS50237"/>
    </source>
</evidence>
<dbReference type="PANTHER" id="PTHR45700:SF2">
    <property type="entry name" value="UBIQUITIN-PROTEIN LIGASE E3C"/>
    <property type="match status" value="1"/>
</dbReference>
<dbReference type="InterPro" id="IPR035983">
    <property type="entry name" value="Hect_E3_ubiquitin_ligase"/>
</dbReference>
<feature type="active site" description="Glycyl thioester intermediate" evidence="5">
    <location>
        <position position="75"/>
    </location>
</feature>
<accession>A0A1B6C8T5</accession>
<dbReference type="GO" id="GO:0006511">
    <property type="term" value="P:ubiquitin-dependent protein catabolic process"/>
    <property type="evidence" value="ECO:0007669"/>
    <property type="project" value="TreeGrafter"/>
</dbReference>
<organism evidence="7">
    <name type="scientific">Clastoptera arizonana</name>
    <name type="common">Arizona spittle bug</name>
    <dbReference type="NCBI Taxonomy" id="38151"/>
    <lineage>
        <taxon>Eukaryota</taxon>
        <taxon>Metazoa</taxon>
        <taxon>Ecdysozoa</taxon>
        <taxon>Arthropoda</taxon>
        <taxon>Hexapoda</taxon>
        <taxon>Insecta</taxon>
        <taxon>Pterygota</taxon>
        <taxon>Neoptera</taxon>
        <taxon>Paraneoptera</taxon>
        <taxon>Hemiptera</taxon>
        <taxon>Auchenorrhyncha</taxon>
        <taxon>Cercopoidea</taxon>
        <taxon>Clastopteridae</taxon>
        <taxon>Clastoptera</taxon>
    </lineage>
</organism>
<dbReference type="PROSITE" id="PS50237">
    <property type="entry name" value="HECT"/>
    <property type="match status" value="1"/>
</dbReference>
<dbReference type="PANTHER" id="PTHR45700">
    <property type="entry name" value="UBIQUITIN-PROTEIN LIGASE E3C"/>
    <property type="match status" value="1"/>
</dbReference>
<comment type="catalytic activity">
    <reaction evidence="1">
        <text>S-ubiquitinyl-[E2 ubiquitin-conjugating enzyme]-L-cysteine + [acceptor protein]-L-lysine = [E2 ubiquitin-conjugating enzyme]-L-cysteine + N(6)-ubiquitinyl-[acceptor protein]-L-lysine.</text>
        <dbReference type="EC" id="2.3.2.26"/>
    </reaction>
</comment>
<reference evidence="7" key="1">
    <citation type="submission" date="2015-12" db="EMBL/GenBank/DDBJ databases">
        <title>De novo transcriptome assembly of four potential Pierce s Disease insect vectors from Arizona vineyards.</title>
        <authorList>
            <person name="Tassone E.E."/>
        </authorList>
    </citation>
    <scope>NUCLEOTIDE SEQUENCE</scope>
</reference>
<evidence type="ECO:0000256" key="2">
    <source>
        <dbReference type="ARBA" id="ARBA00012485"/>
    </source>
</evidence>
<sequence>MNTCLSYVGGYDTDHITIKIFWKVVESFSDVQLKLLLKFVTSCSRPPLLGFKDLDPPFCIQNAGTSERLPTASTCMNLLKLPEFHKEELLRDKLLYAIQSGSGFELS</sequence>
<protein>
    <recommendedName>
        <fullName evidence="2">HECT-type E3 ubiquitin transferase</fullName>
        <ecNumber evidence="2">2.3.2.26</ecNumber>
    </recommendedName>
</protein>
<dbReference type="SUPFAM" id="SSF56204">
    <property type="entry name" value="Hect, E3 ligase catalytic domain"/>
    <property type="match status" value="1"/>
</dbReference>
<dbReference type="Pfam" id="PF00632">
    <property type="entry name" value="HECT"/>
    <property type="match status" value="1"/>
</dbReference>
<dbReference type="EC" id="2.3.2.26" evidence="2"/>
<name>A0A1B6C8T5_9HEMI</name>